<evidence type="ECO:0000313" key="1">
    <source>
        <dbReference type="Proteomes" id="UP000189703"/>
    </source>
</evidence>
<dbReference type="FunCoup" id="A0A1U7Z354">
    <property type="interactions" value="2109"/>
</dbReference>
<name>A0A1U7Z354_NELNU</name>
<dbReference type="OMA" id="HCIEISH"/>
<dbReference type="Proteomes" id="UP000189703">
    <property type="component" value="Unplaced"/>
</dbReference>
<dbReference type="RefSeq" id="XP_010241116.1">
    <property type="nucleotide sequence ID" value="XM_010242814.2"/>
</dbReference>
<dbReference type="InParanoid" id="A0A1U7Z354"/>
<gene>
    <name evidence="2" type="primary">LOC104585815</name>
</gene>
<dbReference type="InterPro" id="IPR022552">
    <property type="entry name" value="UPF_Ycf55"/>
</dbReference>
<sequence>MAECATVSSYAKLRLQRRGFTASNFTPGNALPRIRQRKNCYRNWKIVVWLTSREICEVSAPIATISKGSFHLRRSSSRFCCLGTLISDENLSPSNLVSVVDQMLLMASIVLTYMAGALPSGRACFGSRKNILDHNAVPADTTSSGSATNNGQQVNSEYAWDAVERKLMGALNSVGNANNLDNTAIECENYSTKRPLSLYGISEGPRLRLLWATLKQLKKEVSYISGNYDVSRRENWLEVSSKIIQTSCLPVCLAWLEEELQLENKRAEKAIISLLSEKLKGDTILQNIKKSGKEDLYADLLFFLRFGFLGEGFCYENKLLTGHGVDILEDLMITLADGVIGMYLELISVDSNMSSEINSLDLILCRLSTRALQRLRNEVALNQWLHQNMESVVSMYEDRFDLYILCVQPTVEPKKSETNKFCWWKKLMLWKSEPTLSPLCYVVIGQLSMPVKRTMELRALTGWRYYFSLFLEFSDIAMPLVRAVIAKISNAISFFLVCLIGRSLGLIYTGIRQSLGWR</sequence>
<dbReference type="PANTHER" id="PTHR36807">
    <property type="entry name" value="PHOSPHOGLYCOLATE PHOSPHATASE"/>
    <property type="match status" value="1"/>
</dbReference>
<dbReference type="PANTHER" id="PTHR36807:SF2">
    <property type="entry name" value="PHOSPHOGLYCOLATE PHOSPHATASE"/>
    <property type="match status" value="1"/>
</dbReference>
<dbReference type="OrthoDB" id="2020436at2759"/>
<dbReference type="GeneID" id="104585815"/>
<evidence type="ECO:0000313" key="2">
    <source>
        <dbReference type="RefSeq" id="XP_010241116.1"/>
    </source>
</evidence>
<proteinExistence type="predicted"/>
<dbReference type="AlphaFoldDB" id="A0A1U7Z354"/>
<protein>
    <submittedName>
        <fullName evidence="2">Uncharacterized protein LOC104585815</fullName>
    </submittedName>
</protein>
<organism evidence="1 2">
    <name type="scientific">Nelumbo nucifera</name>
    <name type="common">Sacred lotus</name>
    <dbReference type="NCBI Taxonomy" id="4432"/>
    <lineage>
        <taxon>Eukaryota</taxon>
        <taxon>Viridiplantae</taxon>
        <taxon>Streptophyta</taxon>
        <taxon>Embryophyta</taxon>
        <taxon>Tracheophyta</taxon>
        <taxon>Spermatophyta</taxon>
        <taxon>Magnoliopsida</taxon>
        <taxon>Proteales</taxon>
        <taxon>Nelumbonaceae</taxon>
        <taxon>Nelumbo</taxon>
    </lineage>
</organism>
<dbReference type="eggNOG" id="ENOG502QPT6">
    <property type="taxonomic scope" value="Eukaryota"/>
</dbReference>
<keyword evidence="1" id="KW-1185">Reference proteome</keyword>
<reference evidence="2" key="1">
    <citation type="submission" date="2025-08" db="UniProtKB">
        <authorList>
            <consortium name="RefSeq"/>
        </authorList>
    </citation>
    <scope>IDENTIFICATION</scope>
</reference>
<dbReference type="Pfam" id="PF12452">
    <property type="entry name" value="DUF3685"/>
    <property type="match status" value="2"/>
</dbReference>
<dbReference type="STRING" id="4432.A0A1U7Z354"/>
<dbReference type="KEGG" id="nnu:104585815"/>
<accession>A0A1U7Z354</accession>